<evidence type="ECO:0000313" key="3">
    <source>
        <dbReference type="EMBL" id="ARU03489.1"/>
    </source>
</evidence>
<organism evidence="3 4">
    <name type="scientific">Comamonas serinivorans</name>
    <dbReference type="NCBI Taxonomy" id="1082851"/>
    <lineage>
        <taxon>Bacteria</taxon>
        <taxon>Pseudomonadati</taxon>
        <taxon>Pseudomonadota</taxon>
        <taxon>Betaproteobacteria</taxon>
        <taxon>Burkholderiales</taxon>
        <taxon>Comamonadaceae</taxon>
        <taxon>Comamonas</taxon>
    </lineage>
</organism>
<dbReference type="InterPro" id="IPR001753">
    <property type="entry name" value="Enoyl-CoA_hydra/iso"/>
</dbReference>
<accession>A0A1Y0EJF2</accession>
<reference evidence="3 4" key="1">
    <citation type="submission" date="2017-05" db="EMBL/GenBank/DDBJ databases">
        <authorList>
            <person name="Song R."/>
            <person name="Chenine A.L."/>
            <person name="Ruprecht R.M."/>
        </authorList>
    </citation>
    <scope>NUCLEOTIDE SEQUENCE [LARGE SCALE GENOMIC DNA]</scope>
    <source>
        <strain evidence="3 4">DSM 26136</strain>
    </source>
</reference>
<name>A0A1Y0EJF2_9BURK</name>
<protein>
    <submittedName>
        <fullName evidence="3">Enoyl-CoA hydratase</fullName>
    </submittedName>
</protein>
<keyword evidence="4" id="KW-1185">Reference proteome</keyword>
<dbReference type="InterPro" id="IPR029045">
    <property type="entry name" value="ClpP/crotonase-like_dom_sf"/>
</dbReference>
<dbReference type="GO" id="GO:0003824">
    <property type="term" value="F:catalytic activity"/>
    <property type="evidence" value="ECO:0007669"/>
    <property type="project" value="InterPro"/>
</dbReference>
<dbReference type="PROSITE" id="PS00166">
    <property type="entry name" value="ENOYL_COA_HYDRATASE"/>
    <property type="match status" value="1"/>
</dbReference>
<dbReference type="Proteomes" id="UP000196138">
    <property type="component" value="Chromosome"/>
</dbReference>
<evidence type="ECO:0000256" key="1">
    <source>
        <dbReference type="ARBA" id="ARBA00005254"/>
    </source>
</evidence>
<dbReference type="CDD" id="cd06558">
    <property type="entry name" value="crotonase-like"/>
    <property type="match status" value="1"/>
</dbReference>
<proteinExistence type="inferred from homology"/>
<sequence length="258" mass="27572">MSTTDTGIRVTSQGHIGIIELARGPHNYFDDVMVAAIAEACERFEADASCRVILLCAEGKSFCAGANFGGPTNVTAERSPRQVNPIYNEALRIFACTKPIVAAVQGPAIGGGLGVALVADFRIACPEARFSANFNRLGIHPGFGLSHTLPALVGKQQAALLFYTGKRINGEEALAMGLADELVPQDQVRERALALAQEIATSSPGAVQSTRATLQGDRVEKIRSAVARESAEQAWQFKADDFKEGVQAMAERREPRFA</sequence>
<dbReference type="PANTHER" id="PTHR43802">
    <property type="entry name" value="ENOYL-COA HYDRATASE"/>
    <property type="match status" value="1"/>
</dbReference>
<dbReference type="AlphaFoldDB" id="A0A1Y0EJF2"/>
<gene>
    <name evidence="3" type="ORF">CCO03_01245</name>
</gene>
<dbReference type="Pfam" id="PF00378">
    <property type="entry name" value="ECH_1"/>
    <property type="match status" value="1"/>
</dbReference>
<dbReference type="SUPFAM" id="SSF52096">
    <property type="entry name" value="ClpP/crotonase"/>
    <property type="match status" value="1"/>
</dbReference>
<dbReference type="Gene3D" id="3.90.226.10">
    <property type="entry name" value="2-enoyl-CoA Hydratase, Chain A, domain 1"/>
    <property type="match status" value="1"/>
</dbReference>
<dbReference type="InterPro" id="IPR018376">
    <property type="entry name" value="Enoyl-CoA_hyd/isom_CS"/>
</dbReference>
<evidence type="ECO:0000313" key="4">
    <source>
        <dbReference type="Proteomes" id="UP000196138"/>
    </source>
</evidence>
<dbReference type="EMBL" id="CP021455">
    <property type="protein sequence ID" value="ARU03489.1"/>
    <property type="molecule type" value="Genomic_DNA"/>
</dbReference>
<dbReference type="PANTHER" id="PTHR43802:SF1">
    <property type="entry name" value="IP11341P-RELATED"/>
    <property type="match status" value="1"/>
</dbReference>
<comment type="similarity">
    <text evidence="1 2">Belongs to the enoyl-CoA hydratase/isomerase family.</text>
</comment>
<evidence type="ECO:0000256" key="2">
    <source>
        <dbReference type="RuleBase" id="RU003707"/>
    </source>
</evidence>
<dbReference type="OrthoDB" id="8524220at2"/>
<dbReference type="KEGG" id="cser:CCO03_01245"/>
<dbReference type="RefSeq" id="WP_087276168.1">
    <property type="nucleotide sequence ID" value="NZ_CP021455.1"/>
</dbReference>